<dbReference type="InterPro" id="IPR028082">
    <property type="entry name" value="Peripla_BP_I"/>
</dbReference>
<evidence type="ECO:0000256" key="1">
    <source>
        <dbReference type="ARBA" id="ARBA00010062"/>
    </source>
</evidence>
<dbReference type="PANTHER" id="PTHR30483">
    <property type="entry name" value="LEUCINE-SPECIFIC-BINDING PROTEIN"/>
    <property type="match status" value="1"/>
</dbReference>
<dbReference type="InterPro" id="IPR028081">
    <property type="entry name" value="Leu-bd"/>
</dbReference>
<name>A0ABD7V5U9_9ACTN</name>
<feature type="compositionally biased region" description="Low complexity" evidence="3">
    <location>
        <begin position="33"/>
        <end position="47"/>
    </location>
</feature>
<dbReference type="AlphaFoldDB" id="A0ABD7V5U9"/>
<protein>
    <recommendedName>
        <fullName evidence="4">Leucine-binding protein domain-containing protein</fullName>
    </recommendedName>
</protein>
<accession>A0ABD7V5U9</accession>
<evidence type="ECO:0000256" key="2">
    <source>
        <dbReference type="ARBA" id="ARBA00022729"/>
    </source>
</evidence>
<dbReference type="Gene3D" id="3.40.50.2300">
    <property type="match status" value="2"/>
</dbReference>
<organism evidence="5 6">
    <name type="scientific">Gordonia paraffinivorans</name>
    <dbReference type="NCBI Taxonomy" id="175628"/>
    <lineage>
        <taxon>Bacteria</taxon>
        <taxon>Bacillati</taxon>
        <taxon>Actinomycetota</taxon>
        <taxon>Actinomycetes</taxon>
        <taxon>Mycobacteriales</taxon>
        <taxon>Gordoniaceae</taxon>
        <taxon>Gordonia</taxon>
    </lineage>
</organism>
<dbReference type="CDD" id="cd06341">
    <property type="entry name" value="PBP1_ABC_ligand_binding-like"/>
    <property type="match status" value="1"/>
</dbReference>
<keyword evidence="2" id="KW-0732">Signal</keyword>
<evidence type="ECO:0000259" key="4">
    <source>
        <dbReference type="Pfam" id="PF13458"/>
    </source>
</evidence>
<dbReference type="InterPro" id="IPR051010">
    <property type="entry name" value="BCAA_transport"/>
</dbReference>
<dbReference type="Pfam" id="PF13458">
    <property type="entry name" value="Peripla_BP_6"/>
    <property type="match status" value="1"/>
</dbReference>
<comment type="similarity">
    <text evidence="1">Belongs to the leucine-binding protein family.</text>
</comment>
<comment type="caution">
    <text evidence="5">The sequence shown here is derived from an EMBL/GenBank/DDBJ whole genome shotgun (WGS) entry which is preliminary data.</text>
</comment>
<reference evidence="5 6" key="1">
    <citation type="submission" date="2019-02" db="EMBL/GenBank/DDBJ databases">
        <authorList>
            <consortium name="Pathogen Informatics"/>
        </authorList>
    </citation>
    <scope>NUCLEOTIDE SEQUENCE [LARGE SCALE GENOMIC DNA]</scope>
    <source>
        <strain evidence="5 6">3012STDY6756503</strain>
    </source>
</reference>
<sequence>MKLGGLTRHRRAIAGLSAVAMFGTLGLTACGSDDSSDSSGSTASTTSLPGDAAQGEPVKIGFLSPEGGAAVSIPEYREGAEAAVKYVNENAGGLAGRPVELVVCKQQEEPTSATKCANELVEKKVAAVVTPGTSMGEVVAPVVTGAKIPYVTLNAVSAAELTNPAVAALSAGLPGSLTTTATAAKDAGLGKVTIFASDGGGMGSIVTQMGAPIFQALGVELEVTPIPLGVPDPSPMVTAGLSKKPDGISVIADAATCASVLKSVQTQAPDVKKLLIPTCLDPNVTKVVGMDAIKGNIGITATDYLSDQPDSVLYRTVITEYAPELSVTGAGSSGYQVLLGLVRAADNIQGEVNAASIAEALKTSKDVEMPAGGGITFTCNGTAFPQMPSLCSSQMLYGPLNDDGVPVDLKLAGQKPSA</sequence>
<dbReference type="RefSeq" id="WP_131734892.1">
    <property type="nucleotide sequence ID" value="NZ_CAACYD010000007.1"/>
</dbReference>
<dbReference type="PROSITE" id="PS51257">
    <property type="entry name" value="PROKAR_LIPOPROTEIN"/>
    <property type="match status" value="1"/>
</dbReference>
<dbReference type="GeneID" id="60751227"/>
<dbReference type="EMBL" id="CAACYD010000007">
    <property type="protein sequence ID" value="VFA89679.1"/>
    <property type="molecule type" value="Genomic_DNA"/>
</dbReference>
<dbReference type="Proteomes" id="UP000360750">
    <property type="component" value="Unassembled WGS sequence"/>
</dbReference>
<gene>
    <name evidence="5" type="ORF">NCTC8139_03247</name>
</gene>
<proteinExistence type="inferred from homology"/>
<evidence type="ECO:0000256" key="3">
    <source>
        <dbReference type="SAM" id="MobiDB-lite"/>
    </source>
</evidence>
<dbReference type="PANTHER" id="PTHR30483:SF6">
    <property type="entry name" value="PERIPLASMIC BINDING PROTEIN OF ABC TRANSPORTER FOR NATURAL AMINO ACIDS"/>
    <property type="match status" value="1"/>
</dbReference>
<feature type="domain" description="Leucine-binding protein" evidence="4">
    <location>
        <begin position="57"/>
        <end position="384"/>
    </location>
</feature>
<evidence type="ECO:0000313" key="5">
    <source>
        <dbReference type="EMBL" id="VFA89679.1"/>
    </source>
</evidence>
<feature type="region of interest" description="Disordered" evidence="3">
    <location>
        <begin position="33"/>
        <end position="59"/>
    </location>
</feature>
<dbReference type="SUPFAM" id="SSF53822">
    <property type="entry name" value="Periplasmic binding protein-like I"/>
    <property type="match status" value="1"/>
</dbReference>
<evidence type="ECO:0000313" key="6">
    <source>
        <dbReference type="Proteomes" id="UP000360750"/>
    </source>
</evidence>